<dbReference type="RefSeq" id="WP_081733966.1">
    <property type="nucleotide sequence ID" value="NZ_CP006943.1"/>
</dbReference>
<dbReference type="eggNOG" id="ENOG502Z7T1">
    <property type="taxonomic scope" value="Bacteria"/>
</dbReference>
<dbReference type="SUPFAM" id="SSF103359">
    <property type="entry name" value="Suppressor of Fused, N-terminal domain"/>
    <property type="match status" value="1"/>
</dbReference>
<name>W0QCB7_9PAST</name>
<reference evidence="2 3" key="1">
    <citation type="submission" date="2013-12" db="EMBL/GenBank/DDBJ databases">
        <title>Annotation of the Mannheimia varigena USDA-ARS-USMARC-1296 complete genome.</title>
        <authorList>
            <person name="Harhay G.P."/>
            <person name="Clawson M.L."/>
            <person name="Murray R.W."/>
            <person name="Lubbers B.V."/>
            <person name="Heaton M.P."/>
            <person name="Chitko-Mckown C.G."/>
            <person name="Harhay D.M."/>
            <person name="Smith T.P.L."/>
        </authorList>
    </citation>
    <scope>NUCLEOTIDE SEQUENCE [LARGE SCALE GENOMIC DNA]</scope>
    <source>
        <strain evidence="2 3">USDA-ARS-USMARC-1296</strain>
    </source>
</reference>
<organism evidence="2 3">
    <name type="scientific">Mannheimia varigena USDA-ARS-USMARC-1296</name>
    <dbReference type="NCBI Taxonomy" id="1433287"/>
    <lineage>
        <taxon>Bacteria</taxon>
        <taxon>Pseudomonadati</taxon>
        <taxon>Pseudomonadota</taxon>
        <taxon>Gammaproteobacteria</taxon>
        <taxon>Pasteurellales</taxon>
        <taxon>Pasteurellaceae</taxon>
        <taxon>Mannheimia</taxon>
    </lineage>
</organism>
<dbReference type="InterPro" id="IPR037181">
    <property type="entry name" value="SUFU_N"/>
</dbReference>
<dbReference type="PATRIC" id="fig|1433287.3.peg.964"/>
<dbReference type="GO" id="GO:0005737">
    <property type="term" value="C:cytoplasm"/>
    <property type="evidence" value="ECO:0007669"/>
    <property type="project" value="TreeGrafter"/>
</dbReference>
<dbReference type="InterPro" id="IPR020941">
    <property type="entry name" value="SUFU-like_domain"/>
</dbReference>
<dbReference type="AlphaFoldDB" id="W0QCB7"/>
<evidence type="ECO:0000259" key="1">
    <source>
        <dbReference type="Pfam" id="PF05076"/>
    </source>
</evidence>
<protein>
    <submittedName>
        <fullName evidence="2">Riboflavin biosynthesis protein</fullName>
    </submittedName>
</protein>
<keyword evidence="3" id="KW-1185">Reference proteome</keyword>
<dbReference type="EMBL" id="CP006943">
    <property type="protein sequence ID" value="AHG75490.1"/>
    <property type="molecule type" value="Genomic_DNA"/>
</dbReference>
<dbReference type="Pfam" id="PF05076">
    <property type="entry name" value="SUFU"/>
    <property type="match status" value="1"/>
</dbReference>
<dbReference type="OrthoDB" id="9023549at2"/>
<dbReference type="PANTHER" id="PTHR10928">
    <property type="entry name" value="SUPPRESSOR OF FUSED"/>
    <property type="match status" value="1"/>
</dbReference>
<dbReference type="PANTHER" id="PTHR10928:SF2">
    <property type="entry name" value="SUPPRESSOR OF FUSED HOMOLOG"/>
    <property type="match status" value="1"/>
</dbReference>
<dbReference type="InterPro" id="IPR007768">
    <property type="entry name" value="Suppressor_of_fused"/>
</dbReference>
<sequence>MNITEEEYRQKYTEDDAVGWDCVNQALTGIYPQQNERHYGTIISYSIGGDDPLDGVSIYDNNEQQFHRHLISYGMSELYFSPERAGREYSKWGFEFTFRIVPFAEDEEYNDAKHEPMWAINVMQNLARYVFDTEKYFDTYHFIPCNSPIRIETDTKIVGVAFVPDTQLDKIDTPHGEVIFLQMVGLTQEELDWLWKDPTRKRCEELISLMRIDNPLLITDLKRNKSYIPSSFIKTDTIVKTENSLISKLKNFFK</sequence>
<proteinExistence type="predicted"/>
<evidence type="ECO:0000313" key="2">
    <source>
        <dbReference type="EMBL" id="AHG75490.1"/>
    </source>
</evidence>
<feature type="domain" description="Suppressor of fused-like" evidence="1">
    <location>
        <begin position="49"/>
        <end position="223"/>
    </location>
</feature>
<dbReference type="Proteomes" id="UP000066995">
    <property type="component" value="Chromosome"/>
</dbReference>
<dbReference type="HOGENOM" id="CLU_101399_0_0_6"/>
<evidence type="ECO:0000313" key="3">
    <source>
        <dbReference type="Proteomes" id="UP000066995"/>
    </source>
</evidence>
<accession>W0QCB7</accession>
<dbReference type="STRING" id="1433287.X808_9670"/>
<gene>
    <name evidence="2" type="ORF">X808_9670</name>
</gene>
<dbReference type="KEGG" id="mvi:X808_9670"/>